<evidence type="ECO:0000256" key="1">
    <source>
        <dbReference type="ARBA" id="ARBA00006611"/>
    </source>
</evidence>
<accession>A0A3D9HMY8</accession>
<proteinExistence type="inferred from homology"/>
<dbReference type="Proteomes" id="UP000256845">
    <property type="component" value="Unassembled WGS sequence"/>
</dbReference>
<dbReference type="Pfam" id="PF00437">
    <property type="entry name" value="T2SSE"/>
    <property type="match status" value="1"/>
</dbReference>
<evidence type="ECO:0000313" key="4">
    <source>
        <dbReference type="EMBL" id="RED50854.1"/>
    </source>
</evidence>
<dbReference type="GO" id="GO:0016887">
    <property type="term" value="F:ATP hydrolysis activity"/>
    <property type="evidence" value="ECO:0007669"/>
    <property type="project" value="InterPro"/>
</dbReference>
<dbReference type="InterPro" id="IPR001482">
    <property type="entry name" value="T2SS/T4SS_dom"/>
</dbReference>
<dbReference type="PANTHER" id="PTHR30486:SF6">
    <property type="entry name" value="TYPE IV PILUS RETRACTATION ATPASE PILT"/>
    <property type="match status" value="1"/>
</dbReference>
<protein>
    <submittedName>
        <fullName evidence="4">Pilus assembly protein CpaF</fullName>
    </submittedName>
</protein>
<dbReference type="Gene3D" id="3.30.450.380">
    <property type="match status" value="1"/>
</dbReference>
<evidence type="ECO:0000259" key="3">
    <source>
        <dbReference type="Pfam" id="PF00437"/>
    </source>
</evidence>
<name>A0A3D9HMY8_9PROT</name>
<feature type="compositionally biased region" description="Basic and acidic residues" evidence="2">
    <location>
        <begin position="18"/>
        <end position="27"/>
    </location>
</feature>
<feature type="compositionally biased region" description="Pro residues" evidence="2">
    <location>
        <begin position="1"/>
        <end position="11"/>
    </location>
</feature>
<feature type="domain" description="Bacterial type II secretion system protein E" evidence="3">
    <location>
        <begin position="208"/>
        <end position="483"/>
    </location>
</feature>
<dbReference type="EMBL" id="QRDW01000004">
    <property type="protein sequence ID" value="RED50854.1"/>
    <property type="molecule type" value="Genomic_DNA"/>
</dbReference>
<organism evidence="4 5">
    <name type="scientific">Aestuariispira insulae</name>
    <dbReference type="NCBI Taxonomy" id="1461337"/>
    <lineage>
        <taxon>Bacteria</taxon>
        <taxon>Pseudomonadati</taxon>
        <taxon>Pseudomonadota</taxon>
        <taxon>Alphaproteobacteria</taxon>
        <taxon>Rhodospirillales</taxon>
        <taxon>Kiloniellaceae</taxon>
        <taxon>Aestuariispira</taxon>
    </lineage>
</organism>
<dbReference type="InterPro" id="IPR027417">
    <property type="entry name" value="P-loop_NTPase"/>
</dbReference>
<evidence type="ECO:0000256" key="2">
    <source>
        <dbReference type="SAM" id="MobiDB-lite"/>
    </source>
</evidence>
<evidence type="ECO:0000313" key="5">
    <source>
        <dbReference type="Proteomes" id="UP000256845"/>
    </source>
</evidence>
<dbReference type="SUPFAM" id="SSF52540">
    <property type="entry name" value="P-loop containing nucleoside triphosphate hydrolases"/>
    <property type="match status" value="1"/>
</dbReference>
<keyword evidence="5" id="KW-1185">Reference proteome</keyword>
<gene>
    <name evidence="4" type="ORF">DFP90_104126</name>
</gene>
<dbReference type="AlphaFoldDB" id="A0A3D9HMY8"/>
<dbReference type="InterPro" id="IPR050921">
    <property type="entry name" value="T4SS_GSP_E_ATPase"/>
</dbReference>
<dbReference type="Gene3D" id="3.40.50.300">
    <property type="entry name" value="P-loop containing nucleotide triphosphate hydrolases"/>
    <property type="match status" value="1"/>
</dbReference>
<dbReference type="CDD" id="cd01130">
    <property type="entry name" value="VirB11-like_ATPase"/>
    <property type="match status" value="1"/>
</dbReference>
<sequence>MFGRRTPPPKPASVVEIDDYRAKEQKETSAAVPKTDERAVAPKDAEGVLDGGDHHENLVNATITEFFKRNKPVTVLIMPRQEASNSVQSTLEEVLMKEGVEVAPHDKRDLVTSALNEILFEARKQAPDGESDARAAQKTKSTIDHAKEAVQNILLDRIDIAKVLETPRGELASQVNEVVEEILEDEHIQLNTVEQRDLVTLLLNDMLGLGPLEPLLADEAVTDIMVNGAKQIYVERKGKLELTDVTFRDDAHVMNIASRIVSRIGRRIDETTPLVDARLEDGSRVNIIIPPLAIDGPSISIRKFSEKKITLDVMERQRNVSPAMAKVLKIASRCRLNILISGGTGSGKTTMLNALSHMIDVGERICTIEDAAELQLQQPHVVRLETRPPNLEGKGEITMRELLKNTLRMRPDRIILGEIRGSEALDMLQAMNTGHDGSMCTIHANNPREALTRLENMVAMAGVKLPHEAVRSQIANAVHLVVQVSRMRDGVRRVSKVTEIAGMEGEIVTTQDLFTYQFTGEDAEGNLTGEFISSGLRPVFMTRAQYYGLEKALMQAMAAESDHANA</sequence>
<comment type="similarity">
    <text evidence="1">Belongs to the GSP E family.</text>
</comment>
<dbReference type="PANTHER" id="PTHR30486">
    <property type="entry name" value="TWITCHING MOTILITY PROTEIN PILT"/>
    <property type="match status" value="1"/>
</dbReference>
<feature type="compositionally biased region" description="Basic and acidic residues" evidence="2">
    <location>
        <begin position="34"/>
        <end position="53"/>
    </location>
</feature>
<feature type="region of interest" description="Disordered" evidence="2">
    <location>
        <begin position="1"/>
        <end position="53"/>
    </location>
</feature>
<reference evidence="4 5" key="1">
    <citation type="submission" date="2018-07" db="EMBL/GenBank/DDBJ databases">
        <title>Genomic Encyclopedia of Type Strains, Phase III (KMG-III): the genomes of soil and plant-associated and newly described type strains.</title>
        <authorList>
            <person name="Whitman W."/>
        </authorList>
    </citation>
    <scope>NUCLEOTIDE SEQUENCE [LARGE SCALE GENOMIC DNA]</scope>
    <source>
        <strain evidence="4 5">CECT 8488</strain>
    </source>
</reference>
<comment type="caution">
    <text evidence="4">The sequence shown here is derived from an EMBL/GenBank/DDBJ whole genome shotgun (WGS) entry which is preliminary data.</text>
</comment>